<keyword evidence="3" id="KW-1185">Reference proteome</keyword>
<protein>
    <submittedName>
        <fullName evidence="2">Uncharacterized protein</fullName>
    </submittedName>
</protein>
<feature type="region of interest" description="Disordered" evidence="1">
    <location>
        <begin position="1"/>
        <end position="98"/>
    </location>
</feature>
<feature type="compositionally biased region" description="Basic and acidic residues" evidence="1">
    <location>
        <begin position="32"/>
        <end position="42"/>
    </location>
</feature>
<feature type="compositionally biased region" description="Low complexity" evidence="1">
    <location>
        <begin position="1"/>
        <end position="10"/>
    </location>
</feature>
<evidence type="ECO:0000313" key="2">
    <source>
        <dbReference type="EnsemblPlants" id="OBART02G08410.1"/>
    </source>
</evidence>
<evidence type="ECO:0000313" key="3">
    <source>
        <dbReference type="Proteomes" id="UP000026960"/>
    </source>
</evidence>
<dbReference type="Proteomes" id="UP000026960">
    <property type="component" value="Chromosome 2"/>
</dbReference>
<proteinExistence type="predicted"/>
<evidence type="ECO:0000256" key="1">
    <source>
        <dbReference type="SAM" id="MobiDB-lite"/>
    </source>
</evidence>
<dbReference type="Gramene" id="OBART02G08410.1">
    <property type="protein sequence ID" value="OBART02G08410.1"/>
    <property type="gene ID" value="OBART02G08410"/>
</dbReference>
<sequence length="231" mass="25705">MTPPTRSAPRSPSPPRSAHRSPRASSLCTSSPRDDPPPDQRPRLLAPPQRRTSLFLATVQRRRTTAPPYQRRGCRRPRLSAGAGAEEGPFRRRRHHHRHRALEVVPLPHRLQPEPTSSPSATAAAADGAEVVPSHRRQRSRGRLQPMPPFSCCAAPRDKHEMEKRRILYHEKKLSLLGQVSKSSEGVDSNGCGESVTLPPLKTRWATATATASKPVLQARRWRFPRSGAVL</sequence>
<dbReference type="AlphaFoldDB" id="A0A0D3F2C5"/>
<dbReference type="EnsemblPlants" id="OBART02G08410.1">
    <property type="protein sequence ID" value="OBART02G08410.1"/>
    <property type="gene ID" value="OBART02G08410"/>
</dbReference>
<organism evidence="2">
    <name type="scientific">Oryza barthii</name>
    <dbReference type="NCBI Taxonomy" id="65489"/>
    <lineage>
        <taxon>Eukaryota</taxon>
        <taxon>Viridiplantae</taxon>
        <taxon>Streptophyta</taxon>
        <taxon>Embryophyta</taxon>
        <taxon>Tracheophyta</taxon>
        <taxon>Spermatophyta</taxon>
        <taxon>Magnoliopsida</taxon>
        <taxon>Liliopsida</taxon>
        <taxon>Poales</taxon>
        <taxon>Poaceae</taxon>
        <taxon>BOP clade</taxon>
        <taxon>Oryzoideae</taxon>
        <taxon>Oryzeae</taxon>
        <taxon>Oryzinae</taxon>
        <taxon>Oryza</taxon>
    </lineage>
</organism>
<reference evidence="2" key="1">
    <citation type="journal article" date="2009" name="Rice">
        <title>De Novo Next Generation Sequencing of Plant Genomes.</title>
        <authorList>
            <person name="Rounsley S."/>
            <person name="Marri P.R."/>
            <person name="Yu Y."/>
            <person name="He R."/>
            <person name="Sisneros N."/>
            <person name="Goicoechea J.L."/>
            <person name="Lee S.J."/>
            <person name="Angelova A."/>
            <person name="Kudrna D."/>
            <person name="Luo M."/>
            <person name="Affourtit J."/>
            <person name="Desany B."/>
            <person name="Knight J."/>
            <person name="Niazi F."/>
            <person name="Egholm M."/>
            <person name="Wing R.A."/>
        </authorList>
    </citation>
    <scope>NUCLEOTIDE SEQUENCE [LARGE SCALE GENOMIC DNA]</scope>
    <source>
        <strain evidence="2">cv. IRGC 105608</strain>
    </source>
</reference>
<dbReference type="HOGENOM" id="CLU_104807_0_0_1"/>
<feature type="region of interest" description="Disordered" evidence="1">
    <location>
        <begin position="110"/>
        <end position="155"/>
    </location>
</feature>
<name>A0A0D3F2C5_9ORYZ</name>
<accession>A0A0D3F2C5</accession>
<reference evidence="2" key="2">
    <citation type="submission" date="2015-03" db="UniProtKB">
        <authorList>
            <consortium name="EnsemblPlants"/>
        </authorList>
    </citation>
    <scope>IDENTIFICATION</scope>
</reference>
<feature type="compositionally biased region" description="Low complexity" evidence="1">
    <location>
        <begin position="113"/>
        <end position="132"/>
    </location>
</feature>